<sequence length="86" mass="10426">MNEYQKEVFSNLILLREKLEIYLQTPKKLEIYAESFEKFFEAGNCNEIKFKATWSCWAFFGGYFFFLYRKDYKKALIFSVILYAVI</sequence>
<comment type="caution">
    <text evidence="2">The sequence shown here is derived from an EMBL/GenBank/DDBJ whole genome shotgun (WGS) entry which is preliminary data.</text>
</comment>
<keyword evidence="1" id="KW-0472">Membrane</keyword>
<keyword evidence="3" id="KW-1185">Reference proteome</keyword>
<feature type="transmembrane region" description="Helical" evidence="1">
    <location>
        <begin position="52"/>
        <end position="68"/>
    </location>
</feature>
<dbReference type="OrthoDB" id="5363673at2"/>
<organism evidence="2 3">
    <name type="scientific">Campylobacter blaseri</name>
    <dbReference type="NCBI Taxonomy" id="2042961"/>
    <lineage>
        <taxon>Bacteria</taxon>
        <taxon>Pseudomonadati</taxon>
        <taxon>Campylobacterota</taxon>
        <taxon>Epsilonproteobacteria</taxon>
        <taxon>Campylobacterales</taxon>
        <taxon>Campylobacteraceae</taxon>
        <taxon>Campylobacter</taxon>
    </lineage>
</organism>
<dbReference type="EMBL" id="PDHH01000001">
    <property type="protein sequence ID" value="PSM53255.1"/>
    <property type="molecule type" value="Genomic_DNA"/>
</dbReference>
<keyword evidence="1" id="KW-1133">Transmembrane helix</keyword>
<name>A0A2P8R454_9BACT</name>
<accession>A0A2P8R454</accession>
<evidence type="ECO:0000313" key="2">
    <source>
        <dbReference type="EMBL" id="PSM53255.1"/>
    </source>
</evidence>
<dbReference type="Pfam" id="PF10947">
    <property type="entry name" value="DUF2628"/>
    <property type="match status" value="1"/>
</dbReference>
<reference evidence="3" key="1">
    <citation type="submission" date="2017-10" db="EMBL/GenBank/DDBJ databases">
        <title>Campylobacter species from seals.</title>
        <authorList>
            <person name="Gilbert M.J."/>
            <person name="Zomer A.L."/>
            <person name="Timmerman A.J."/>
            <person name="Duim B."/>
            <person name="Wagenaar J.A."/>
        </authorList>
    </citation>
    <scope>NUCLEOTIDE SEQUENCE [LARGE SCALE GENOMIC DNA]</scope>
    <source>
        <strain evidence="3">17S00004-5</strain>
    </source>
</reference>
<gene>
    <name evidence="2" type="ORF">CQ405_01555</name>
</gene>
<evidence type="ECO:0000313" key="3">
    <source>
        <dbReference type="Proteomes" id="UP000240535"/>
    </source>
</evidence>
<evidence type="ECO:0000256" key="1">
    <source>
        <dbReference type="SAM" id="Phobius"/>
    </source>
</evidence>
<dbReference type="AlphaFoldDB" id="A0A2P8R454"/>
<proteinExistence type="predicted"/>
<dbReference type="RefSeq" id="WP_106869867.1">
    <property type="nucleotide sequence ID" value="NZ_CP053841.1"/>
</dbReference>
<dbReference type="InterPro" id="IPR024399">
    <property type="entry name" value="DUF2628"/>
</dbReference>
<dbReference type="Proteomes" id="UP000240535">
    <property type="component" value="Unassembled WGS sequence"/>
</dbReference>
<protein>
    <submittedName>
        <fullName evidence="2">Uncharacterized protein</fullName>
    </submittedName>
</protein>
<keyword evidence="1" id="KW-0812">Transmembrane</keyword>